<protein>
    <submittedName>
        <fullName evidence="2">Uncharacterized protein</fullName>
    </submittedName>
</protein>
<evidence type="ECO:0000313" key="2">
    <source>
        <dbReference type="EMBL" id="GIF76461.1"/>
    </source>
</evidence>
<feature type="transmembrane region" description="Helical" evidence="1">
    <location>
        <begin position="38"/>
        <end position="58"/>
    </location>
</feature>
<accession>A0ABQ4CYX6</accession>
<keyword evidence="1" id="KW-0812">Transmembrane</keyword>
<sequence>MSHDRVARLLDQIPWDMRRPRLPELPTLARRGRVRRNAALAAVVTLILLTGPALWYAFTLDGRQRRMTAGSNRPTTTARAALTLWMARVDRNGIRITLFCRGRSTVLLARAL</sequence>
<evidence type="ECO:0000313" key="3">
    <source>
        <dbReference type="Proteomes" id="UP000604117"/>
    </source>
</evidence>
<proteinExistence type="predicted"/>
<organism evidence="2 3">
    <name type="scientific">Asanoa siamensis</name>
    <dbReference type="NCBI Taxonomy" id="926357"/>
    <lineage>
        <taxon>Bacteria</taxon>
        <taxon>Bacillati</taxon>
        <taxon>Actinomycetota</taxon>
        <taxon>Actinomycetes</taxon>
        <taxon>Micromonosporales</taxon>
        <taxon>Micromonosporaceae</taxon>
        <taxon>Asanoa</taxon>
    </lineage>
</organism>
<keyword evidence="1" id="KW-0472">Membrane</keyword>
<evidence type="ECO:0000256" key="1">
    <source>
        <dbReference type="SAM" id="Phobius"/>
    </source>
</evidence>
<dbReference type="Proteomes" id="UP000604117">
    <property type="component" value="Unassembled WGS sequence"/>
</dbReference>
<comment type="caution">
    <text evidence="2">The sequence shown here is derived from an EMBL/GenBank/DDBJ whole genome shotgun (WGS) entry which is preliminary data.</text>
</comment>
<reference evidence="2 3" key="1">
    <citation type="submission" date="2021-01" db="EMBL/GenBank/DDBJ databases">
        <title>Whole genome shotgun sequence of Asanoa siamensis NBRC 107932.</title>
        <authorList>
            <person name="Komaki H."/>
            <person name="Tamura T."/>
        </authorList>
    </citation>
    <scope>NUCLEOTIDE SEQUENCE [LARGE SCALE GENOMIC DNA]</scope>
    <source>
        <strain evidence="2 3">NBRC 107932</strain>
    </source>
</reference>
<gene>
    <name evidence="2" type="ORF">Asi02nite_59790</name>
</gene>
<dbReference type="EMBL" id="BONE01000062">
    <property type="protein sequence ID" value="GIF76461.1"/>
    <property type="molecule type" value="Genomic_DNA"/>
</dbReference>
<keyword evidence="1" id="KW-1133">Transmembrane helix</keyword>
<keyword evidence="3" id="KW-1185">Reference proteome</keyword>
<name>A0ABQ4CYX6_9ACTN</name>